<evidence type="ECO:0000313" key="3">
    <source>
        <dbReference type="Proteomes" id="UP000051952"/>
    </source>
</evidence>
<dbReference type="AlphaFoldDB" id="A0A0S4JM08"/>
<dbReference type="OrthoDB" id="248761at2759"/>
<keyword evidence="3" id="KW-1185">Reference proteome</keyword>
<protein>
    <recommendedName>
        <fullName evidence="4">WW domain-containing protein</fullName>
    </recommendedName>
</protein>
<dbReference type="VEuPathDB" id="TriTrypDB:BSAL_30835"/>
<sequence length="659" mass="75528">MCATQLKEKLQIPSFTGCALYWTEGKPPNYVRATIPISLNSTPGREGMKDGTMLYVKSKSTQTQQQLDKEFHEALTEWRKVNRIDGVLSDGSDVFEFMDEYSSKLKPSDARDIAEHESETRAVVLGEEHRAYFVVTFEYREVQNLKDKETSARAAIEDTYFFDWKAAYKQLFWIPRCEHLRQRLRTTDEPTTRNAIELEESTLRASLLESEHRRIAGERLLLEQRRLSQQQQAENQVQQSSASSSIVSPILSKTTYVPGDMSDRLSLLELSMKQETSEIRNMMHGLMHSFSQANEHLAQSYSTVSTTLEKQFMRNLESSLKATIALKEQDARAPLDREEEQALERKIKALKGLIEEEIRQTEDQRINIAKAERDAIQQIASTVVAEQDYLRQAINIKMRQLSETERALQAAEDENMELGRLLKLHHVLLQHQDQELNQYKSVVSQYEERVLRGAQTTTSFAVNEVRWNALSCSVDRRSTSGLHPDVYSTCIQAVQRRESIPEHMYTDVLGYALGFPARNPDPLSPEERLLYDDAIVRNSSVAVRYFKGIVDEISLVAQGCPYQVGDEICFRFQIPSHPLRKQFVTAVDDNHPHLAGILDVLLDVFAGREAELMLFLLGARWSSKEFLPCWDEGAQRHYYHHPRCNVTQWTAPASDKSSA</sequence>
<keyword evidence="1" id="KW-0175">Coiled coil</keyword>
<dbReference type="Proteomes" id="UP000051952">
    <property type="component" value="Unassembled WGS sequence"/>
</dbReference>
<evidence type="ECO:0000313" key="2">
    <source>
        <dbReference type="EMBL" id="CUG91227.1"/>
    </source>
</evidence>
<evidence type="ECO:0000256" key="1">
    <source>
        <dbReference type="SAM" id="Coils"/>
    </source>
</evidence>
<gene>
    <name evidence="2" type="ORF">BSAL_30835</name>
</gene>
<accession>A0A0S4JM08</accession>
<dbReference type="EMBL" id="CYKH01001901">
    <property type="protein sequence ID" value="CUG91227.1"/>
    <property type="molecule type" value="Genomic_DNA"/>
</dbReference>
<feature type="coiled-coil region" evidence="1">
    <location>
        <begin position="340"/>
        <end position="449"/>
    </location>
</feature>
<proteinExistence type="predicted"/>
<organism evidence="2 3">
    <name type="scientific">Bodo saltans</name>
    <name type="common">Flagellated protozoan</name>
    <dbReference type="NCBI Taxonomy" id="75058"/>
    <lineage>
        <taxon>Eukaryota</taxon>
        <taxon>Discoba</taxon>
        <taxon>Euglenozoa</taxon>
        <taxon>Kinetoplastea</taxon>
        <taxon>Metakinetoplastina</taxon>
        <taxon>Eubodonida</taxon>
        <taxon>Bodonidae</taxon>
        <taxon>Bodo</taxon>
    </lineage>
</organism>
<reference evidence="3" key="1">
    <citation type="submission" date="2015-09" db="EMBL/GenBank/DDBJ databases">
        <authorList>
            <consortium name="Pathogen Informatics"/>
        </authorList>
    </citation>
    <scope>NUCLEOTIDE SEQUENCE [LARGE SCALE GENOMIC DNA]</scope>
    <source>
        <strain evidence="3">Lake Konstanz</strain>
    </source>
</reference>
<name>A0A0S4JM08_BODSA</name>
<evidence type="ECO:0008006" key="4">
    <source>
        <dbReference type="Google" id="ProtNLM"/>
    </source>
</evidence>
<dbReference type="OMA" id="WIPRCEH"/>